<protein>
    <submittedName>
        <fullName evidence="2">Uncharacterized protein</fullName>
    </submittedName>
</protein>
<evidence type="ECO:0000313" key="2">
    <source>
        <dbReference type="EMBL" id="KKN00159.1"/>
    </source>
</evidence>
<feature type="region of interest" description="Disordered" evidence="1">
    <location>
        <begin position="371"/>
        <end position="407"/>
    </location>
</feature>
<organism evidence="2">
    <name type="scientific">marine sediment metagenome</name>
    <dbReference type="NCBI Taxonomy" id="412755"/>
    <lineage>
        <taxon>unclassified sequences</taxon>
        <taxon>metagenomes</taxon>
        <taxon>ecological metagenomes</taxon>
    </lineage>
</organism>
<name>A0A0F9M357_9ZZZZ</name>
<reference evidence="2" key="1">
    <citation type="journal article" date="2015" name="Nature">
        <title>Complex archaea that bridge the gap between prokaryotes and eukaryotes.</title>
        <authorList>
            <person name="Spang A."/>
            <person name="Saw J.H."/>
            <person name="Jorgensen S.L."/>
            <person name="Zaremba-Niedzwiedzka K."/>
            <person name="Martijn J."/>
            <person name="Lind A.E."/>
            <person name="van Eijk R."/>
            <person name="Schleper C."/>
            <person name="Guy L."/>
            <person name="Ettema T.J."/>
        </authorList>
    </citation>
    <scope>NUCLEOTIDE SEQUENCE</scope>
</reference>
<dbReference type="AlphaFoldDB" id="A0A0F9M357"/>
<accession>A0A0F9M357</accession>
<gene>
    <name evidence="2" type="ORF">LCGC14_1140530</name>
</gene>
<proteinExistence type="predicted"/>
<sequence length="407" mass="47797">KRDGTLVQNWSDLEPHQQDKVIDDMTLVEELEIRSEISAERGYPGAQGYATLLKLEQQRIKRGEALVTDFNNELMDARTFRNEVTKLKLEIASRRSQVDEDFQLFKETGKIEKDPNKRARNEYYNTFELAKKQSGAMDWDRQATLEAILRRKWTPTQEAYVDRNIGLTEWGPLFDVFDQSRKALSEYWDVPREKQDKFLVDNPDIESHLLLWGYRTIPSTIEAALQLEADAAKNGIPQETIQAFSLTDKGKERLPSDRELWEDYFDYYDLPGTSYLNMTQNQVDAGLLPARYRKEWETYNKLKTDIAREFYRRAHKRAAYSQWRQDFRRINREFDRWLIDQEYNKPLKRRTARRTTRRTGRRTAGISVASTGIRGGTRRPTRATTVPSFRRPRISRGLSVRAPGAPR</sequence>
<comment type="caution">
    <text evidence="2">The sequence shown here is derived from an EMBL/GenBank/DDBJ whole genome shotgun (WGS) entry which is preliminary data.</text>
</comment>
<evidence type="ECO:0000256" key="1">
    <source>
        <dbReference type="SAM" id="MobiDB-lite"/>
    </source>
</evidence>
<dbReference type="EMBL" id="LAZR01005408">
    <property type="protein sequence ID" value="KKN00159.1"/>
    <property type="molecule type" value="Genomic_DNA"/>
</dbReference>
<feature type="non-terminal residue" evidence="2">
    <location>
        <position position="1"/>
    </location>
</feature>